<keyword evidence="1" id="KW-0732">Signal</keyword>
<evidence type="ECO:0000256" key="1">
    <source>
        <dbReference type="SAM" id="SignalP"/>
    </source>
</evidence>
<sequence>MAMKRTVLAGLAAAALLLTGCTADADEDIAVAERWDFHSRPELAPPKVDIDSGSFPDDNGDLETFLAPKGQTKTDDKSWVGGLILDSAGDPVWIRDEAESLWDLRVQELKGKPVLTWWEGLAETPHTAGEVVVLDTSYQEIARVGMGGELPKDTSDLHETTITADDTMFLISYVKKQTDLSSVGGDKDGWAWEGIVQEVDIETGDPLFEWHSLDAVPVDQSEAELKDGEGTKDEPFDYIHLNSVSEDDDGKALLVSARNTHAVYQLDRKSADLNWVLGGKASDFEMGDGAQFAWQHDAQRRSDGTLTMFDNHAAPRLGDTRGLRLDVDEKKKRAEVVTEYPAPDDRSSGSQGNFQELPNGNVVLGWGSEPFVSEFSKDGKLLADLTFTGGSNYRAYRFDWHAEPTAPPTATTSQPQPDSTRVHMSWNGATEVASWRVLSGDDEDHLVENTEVERTGFETAADITPNGSTIIVEALDADGKSLGSTRAGPRNK</sequence>
<dbReference type="InterPro" id="IPR053143">
    <property type="entry name" value="Arylsulfate_ST"/>
</dbReference>
<dbReference type="InterPro" id="IPR039535">
    <property type="entry name" value="ASST-like"/>
</dbReference>
<keyword evidence="3" id="KW-1185">Reference proteome</keyword>
<dbReference type="EMBL" id="JTJZ01000014">
    <property type="protein sequence ID" value="KHS53619.1"/>
    <property type="molecule type" value="Genomic_DNA"/>
</dbReference>
<evidence type="ECO:0000313" key="3">
    <source>
        <dbReference type="Proteomes" id="UP000031488"/>
    </source>
</evidence>
<dbReference type="PANTHER" id="PTHR35340:SF6">
    <property type="entry name" value="ASST-DOMAIN-CONTAINING PROTEIN"/>
    <property type="match status" value="1"/>
</dbReference>
<dbReference type="Pfam" id="PF14269">
    <property type="entry name" value="Arylsulfotran_2"/>
    <property type="match status" value="1"/>
</dbReference>
<evidence type="ECO:0008006" key="4">
    <source>
        <dbReference type="Google" id="ProtNLM"/>
    </source>
</evidence>
<proteinExistence type="predicted"/>
<comment type="caution">
    <text evidence="2">The sequence shown here is derived from an EMBL/GenBank/DDBJ whole genome shotgun (WGS) entry which is preliminary data.</text>
</comment>
<dbReference type="Proteomes" id="UP000031488">
    <property type="component" value="Unassembled WGS sequence"/>
</dbReference>
<accession>A0A0B9ARW8</accession>
<dbReference type="PANTHER" id="PTHR35340">
    <property type="entry name" value="PQQ ENZYME REPEAT PROTEIN-RELATED"/>
    <property type="match status" value="1"/>
</dbReference>
<dbReference type="AlphaFoldDB" id="A0A0B9ARW8"/>
<protein>
    <recommendedName>
        <fullName evidence="4">ArsR family transcriptional regulator</fullName>
    </recommendedName>
</protein>
<gene>
    <name evidence="2" type="ORF">AE0388_0694</name>
</gene>
<evidence type="ECO:0000313" key="2">
    <source>
        <dbReference type="EMBL" id="KHS53619.1"/>
    </source>
</evidence>
<feature type="signal peptide" evidence="1">
    <location>
        <begin position="1"/>
        <end position="25"/>
    </location>
</feature>
<organism evidence="2 3">
    <name type="scientific">Brevibacterium linens</name>
    <dbReference type="NCBI Taxonomy" id="1703"/>
    <lineage>
        <taxon>Bacteria</taxon>
        <taxon>Bacillati</taxon>
        <taxon>Actinomycetota</taxon>
        <taxon>Actinomycetes</taxon>
        <taxon>Micrococcales</taxon>
        <taxon>Brevibacteriaceae</taxon>
        <taxon>Brevibacterium</taxon>
    </lineage>
</organism>
<dbReference type="PATRIC" id="fig|1703.6.peg.577"/>
<name>A0A0B9ARW8_BRELN</name>
<feature type="chain" id="PRO_5002141523" description="ArsR family transcriptional regulator" evidence="1">
    <location>
        <begin position="26"/>
        <end position="492"/>
    </location>
</feature>
<dbReference type="PROSITE" id="PS51257">
    <property type="entry name" value="PROKAR_LIPOPROTEIN"/>
    <property type="match status" value="1"/>
</dbReference>
<reference evidence="2 3" key="1">
    <citation type="submission" date="2014-11" db="EMBL/GenBank/DDBJ databases">
        <title>Draft Genome Sequence of Brevibacterium linens AE038-8.</title>
        <authorList>
            <person name="Maizel D."/>
            <person name="Utturkar S.M."/>
            <person name="Brown S.D."/>
            <person name="Ferrero M."/>
            <person name="Rosen B.P."/>
        </authorList>
    </citation>
    <scope>NUCLEOTIDE SEQUENCE [LARGE SCALE GENOMIC DNA]</scope>
    <source>
        <strain evidence="2 3">AE038-8</strain>
    </source>
</reference>